<protein>
    <submittedName>
        <fullName evidence="2">Uncharacterized protein</fullName>
    </submittedName>
</protein>
<keyword evidence="1" id="KW-1133">Transmembrane helix</keyword>
<keyword evidence="1" id="KW-0472">Membrane</keyword>
<evidence type="ECO:0000313" key="2">
    <source>
        <dbReference type="EMBL" id="APC41888.1"/>
    </source>
</evidence>
<dbReference type="OrthoDB" id="9986932at2"/>
<evidence type="ECO:0000313" key="3">
    <source>
        <dbReference type="Proteomes" id="UP000182569"/>
    </source>
</evidence>
<sequence>MENKINKKTIGIVAVIVIILAISGIFYAKSKSGEVDPSAPITATVRKASFASVVNVTLSDAGKKQYKDVTKYQIYYNGKAINPIGVIGKGTTAFPIRKVNDKVVVKLLKSDKVAYSVDLELKKGEEVK</sequence>
<gene>
    <name evidence="2" type="ORF">A7L45_18360</name>
</gene>
<evidence type="ECO:0000256" key="1">
    <source>
        <dbReference type="SAM" id="Phobius"/>
    </source>
</evidence>
<feature type="transmembrane region" description="Helical" evidence="1">
    <location>
        <begin position="9"/>
        <end position="28"/>
    </location>
</feature>
<organism evidence="2 3">
    <name type="scientific">Clostridium estertheticum subsp. estertheticum</name>
    <dbReference type="NCBI Taxonomy" id="1552"/>
    <lineage>
        <taxon>Bacteria</taxon>
        <taxon>Bacillati</taxon>
        <taxon>Bacillota</taxon>
        <taxon>Clostridia</taxon>
        <taxon>Eubacteriales</taxon>
        <taxon>Clostridiaceae</taxon>
        <taxon>Clostridium</taxon>
    </lineage>
</organism>
<reference evidence="3" key="1">
    <citation type="journal article" date="2016" name="Front. Microbiol.">
        <title>Complete Genome Sequence of Clostridium estertheticum DSM 8809, a Microbe Identified in Spoiled Vacuum Packed Beef.</title>
        <authorList>
            <person name="Yu Z."/>
            <person name="Gunn L."/>
            <person name="Brennan E."/>
            <person name="Reid R."/>
            <person name="Wall P.G."/>
            <person name="Gaora O.P."/>
            <person name="Hurley D."/>
            <person name="Bolton D."/>
            <person name="Fanning S."/>
        </authorList>
    </citation>
    <scope>NUCLEOTIDE SEQUENCE [LARGE SCALE GENOMIC DNA]</scope>
    <source>
        <strain evidence="3">DSM 8809</strain>
    </source>
</reference>
<dbReference type="Proteomes" id="UP000182569">
    <property type="component" value="Chromosome"/>
</dbReference>
<dbReference type="EMBL" id="CP015756">
    <property type="protein sequence ID" value="APC41888.1"/>
    <property type="molecule type" value="Genomic_DNA"/>
</dbReference>
<keyword evidence="1" id="KW-0812">Transmembrane</keyword>
<dbReference type="AlphaFoldDB" id="A0A1J0GLR6"/>
<dbReference type="STRING" id="1552.A7L45_18360"/>
<name>A0A1J0GLR6_9CLOT</name>
<proteinExistence type="predicted"/>
<dbReference type="RefSeq" id="WP_071614181.1">
    <property type="nucleotide sequence ID" value="NZ_CP015756.1"/>
</dbReference>
<dbReference type="KEGG" id="ceu:A7L45_18360"/>
<keyword evidence="3" id="KW-1185">Reference proteome</keyword>
<accession>A0A1J0GLR6</accession>